<comment type="caution">
    <text evidence="4">The sequence shown here is derived from an EMBL/GenBank/DDBJ whole genome shotgun (WGS) entry which is preliminary data.</text>
</comment>
<protein>
    <recommendedName>
        <fullName evidence="6">ADP-ribosylation factor</fullName>
    </recommendedName>
</protein>
<dbReference type="STRING" id="1157616.A0A1Z5T6K8"/>
<proteinExistence type="predicted"/>
<dbReference type="OrthoDB" id="5430812at2759"/>
<dbReference type="GO" id="GO:0000287">
    <property type="term" value="F:magnesium ion binding"/>
    <property type="evidence" value="ECO:0007669"/>
    <property type="project" value="TreeGrafter"/>
</dbReference>
<organism evidence="4 5">
    <name type="scientific">Hortaea werneckii EXF-2000</name>
    <dbReference type="NCBI Taxonomy" id="1157616"/>
    <lineage>
        <taxon>Eukaryota</taxon>
        <taxon>Fungi</taxon>
        <taxon>Dikarya</taxon>
        <taxon>Ascomycota</taxon>
        <taxon>Pezizomycotina</taxon>
        <taxon>Dothideomycetes</taxon>
        <taxon>Dothideomycetidae</taxon>
        <taxon>Mycosphaerellales</taxon>
        <taxon>Teratosphaeriaceae</taxon>
        <taxon>Hortaea</taxon>
    </lineage>
</organism>
<evidence type="ECO:0000313" key="4">
    <source>
        <dbReference type="EMBL" id="OTA31481.1"/>
    </source>
</evidence>
<feature type="region of interest" description="Disordered" evidence="2">
    <location>
        <begin position="154"/>
        <end position="175"/>
    </location>
</feature>
<keyword evidence="5" id="KW-1185">Reference proteome</keyword>
<evidence type="ECO:0000256" key="3">
    <source>
        <dbReference type="SAM" id="Phobius"/>
    </source>
</evidence>
<dbReference type="VEuPathDB" id="FungiDB:BTJ68_08238"/>
<dbReference type="GO" id="GO:0005886">
    <property type="term" value="C:plasma membrane"/>
    <property type="evidence" value="ECO:0007669"/>
    <property type="project" value="UniProtKB-SubCell"/>
</dbReference>
<dbReference type="InterPro" id="IPR045861">
    <property type="entry name" value="CorA_cytoplasmic_dom"/>
</dbReference>
<dbReference type="PANTHER" id="PTHR46494:SF1">
    <property type="entry name" value="CORA FAMILY METAL ION TRANSPORTER (EUROFUNG)"/>
    <property type="match status" value="1"/>
</dbReference>
<evidence type="ECO:0000313" key="5">
    <source>
        <dbReference type="Proteomes" id="UP000194280"/>
    </source>
</evidence>
<dbReference type="GO" id="GO:0015095">
    <property type="term" value="F:magnesium ion transmembrane transporter activity"/>
    <property type="evidence" value="ECO:0007669"/>
    <property type="project" value="TreeGrafter"/>
</dbReference>
<comment type="subcellular location">
    <subcellularLocation>
        <location evidence="1">Cell membrane</location>
        <topology evidence="1">Multi-pass membrane protein</topology>
    </subcellularLocation>
</comment>
<sequence length="603" mass="68764">MASLAKQELSISRGLFRIPPQDGLLLTTTSNTALDESEAFAMTDFSSFYDAFDDPALRHGFRNLDDPAQLGNLMETVQRSSTSNFVLDFSDASASVAFDLSTSSLANLLNAEQPETAMGRWINIFYPYQHRPLLELLAKRYDFSPRQLGLMCSDPLPPRRSPHSSQTESAQSKHFWRRRLKSTSLDSDIEKNLDELSEHSSISSYDSAAKGNLYRIVDDVWHYTSVDFGRNYTCIGYNSLYGTKYSGDQVGDGLLPHCTRVWTWLLLCRDDTVITINEDPFPAAQGRLDAIQRRILKETRRNLANVFRALSKIEEDQLLTQNPMTLLPIRTRLGDTPEETAHRETDAPGLLFYYLFENWHNSYTLITRKESRYGIELTDLRKQMMLSPQLSHIDRLDGIGRELGVLKRHYQSYTRIVDRLLEPRPATAASLENSRIASSETSQASLDTVRPLITERESMLGVSLSSAARLRFKRFKDQIDLYALSEVDDYMKQKESLIAMNFNLIAMKESMDMERLTRVTLLLTKATILFLPVSLMSAYFSIDLTGERYTVTEYWVSFGIILFCSWVALFLFGVLSGSVQTVVVLRNLWRGVKKFGNWLSCAR</sequence>
<evidence type="ECO:0008006" key="6">
    <source>
        <dbReference type="Google" id="ProtNLM"/>
    </source>
</evidence>
<dbReference type="GO" id="GO:0015087">
    <property type="term" value="F:cobalt ion transmembrane transporter activity"/>
    <property type="evidence" value="ECO:0007669"/>
    <property type="project" value="TreeGrafter"/>
</dbReference>
<keyword evidence="3" id="KW-1133">Transmembrane helix</keyword>
<name>A0A1Z5T6K8_HORWE</name>
<dbReference type="PANTHER" id="PTHR46494">
    <property type="entry name" value="CORA FAMILY METAL ION TRANSPORTER (EUROFUNG)"/>
    <property type="match status" value="1"/>
</dbReference>
<reference evidence="4 5" key="1">
    <citation type="submission" date="2017-01" db="EMBL/GenBank/DDBJ databases">
        <title>The recent genome duplication of the halophilic yeast Hortaea werneckii: insights from long-read sequencing.</title>
        <authorList>
            <person name="Sinha S."/>
            <person name="Flibotte S."/>
            <person name="Neira M."/>
            <person name="Lenassi M."/>
            <person name="Gostincar C."/>
            <person name="Stajich J.E."/>
            <person name="Nislow C.E."/>
        </authorList>
    </citation>
    <scope>NUCLEOTIDE SEQUENCE [LARGE SCALE GENOMIC DNA]</scope>
    <source>
        <strain evidence="4 5">EXF-2000</strain>
    </source>
</reference>
<evidence type="ECO:0000256" key="2">
    <source>
        <dbReference type="SAM" id="MobiDB-lite"/>
    </source>
</evidence>
<accession>A0A1Z5T6K8</accession>
<feature type="transmembrane region" description="Helical" evidence="3">
    <location>
        <begin position="554"/>
        <end position="585"/>
    </location>
</feature>
<feature type="transmembrane region" description="Helical" evidence="3">
    <location>
        <begin position="519"/>
        <end position="542"/>
    </location>
</feature>
<dbReference type="AlphaFoldDB" id="A0A1Z5T6K8"/>
<dbReference type="Proteomes" id="UP000194280">
    <property type="component" value="Unassembled WGS sequence"/>
</dbReference>
<dbReference type="InParanoid" id="A0A1Z5T6K8"/>
<keyword evidence="3" id="KW-0472">Membrane</keyword>
<feature type="compositionally biased region" description="Polar residues" evidence="2">
    <location>
        <begin position="163"/>
        <end position="172"/>
    </location>
</feature>
<dbReference type="GO" id="GO:0050897">
    <property type="term" value="F:cobalt ion binding"/>
    <property type="evidence" value="ECO:0007669"/>
    <property type="project" value="TreeGrafter"/>
</dbReference>
<dbReference type="EMBL" id="MUNK01000113">
    <property type="protein sequence ID" value="OTA31481.1"/>
    <property type="molecule type" value="Genomic_DNA"/>
</dbReference>
<gene>
    <name evidence="4" type="ORF">BTJ68_08238</name>
</gene>
<keyword evidence="3" id="KW-0812">Transmembrane</keyword>
<evidence type="ECO:0000256" key="1">
    <source>
        <dbReference type="ARBA" id="ARBA00004651"/>
    </source>
</evidence>
<dbReference type="SUPFAM" id="SSF143865">
    <property type="entry name" value="CorA soluble domain-like"/>
    <property type="match status" value="1"/>
</dbReference>